<evidence type="ECO:0000256" key="4">
    <source>
        <dbReference type="ARBA" id="ARBA00023136"/>
    </source>
</evidence>
<evidence type="ECO:0000259" key="8">
    <source>
        <dbReference type="Pfam" id="PF20684"/>
    </source>
</evidence>
<feature type="transmembrane region" description="Helical" evidence="7">
    <location>
        <begin position="192"/>
        <end position="212"/>
    </location>
</feature>
<evidence type="ECO:0000256" key="1">
    <source>
        <dbReference type="ARBA" id="ARBA00004141"/>
    </source>
</evidence>
<feature type="region of interest" description="Disordered" evidence="6">
    <location>
        <begin position="307"/>
        <end position="335"/>
    </location>
</feature>
<dbReference type="EMBL" id="JAKJXO020000005">
    <property type="protein sequence ID" value="KAL1604764.1"/>
    <property type="molecule type" value="Genomic_DNA"/>
</dbReference>
<evidence type="ECO:0000256" key="5">
    <source>
        <dbReference type="ARBA" id="ARBA00038359"/>
    </source>
</evidence>
<keyword evidence="10" id="KW-1185">Reference proteome</keyword>
<organism evidence="9 10">
    <name type="scientific">Paraconiothyrium brasiliense</name>
    <dbReference type="NCBI Taxonomy" id="300254"/>
    <lineage>
        <taxon>Eukaryota</taxon>
        <taxon>Fungi</taxon>
        <taxon>Dikarya</taxon>
        <taxon>Ascomycota</taxon>
        <taxon>Pezizomycotina</taxon>
        <taxon>Dothideomycetes</taxon>
        <taxon>Pleosporomycetidae</taxon>
        <taxon>Pleosporales</taxon>
        <taxon>Massarineae</taxon>
        <taxon>Didymosphaeriaceae</taxon>
        <taxon>Paraconiothyrium</taxon>
    </lineage>
</organism>
<comment type="subcellular location">
    <subcellularLocation>
        <location evidence="1">Membrane</location>
        <topology evidence="1">Multi-pass membrane protein</topology>
    </subcellularLocation>
</comment>
<feature type="transmembrane region" description="Helical" evidence="7">
    <location>
        <begin position="60"/>
        <end position="85"/>
    </location>
</feature>
<reference evidence="9 10" key="1">
    <citation type="submission" date="2024-02" db="EMBL/GenBank/DDBJ databases">
        <title>De novo assembly and annotation of 12 fungi associated with fruit tree decline syndrome in Ontario, Canada.</title>
        <authorList>
            <person name="Sulman M."/>
            <person name="Ellouze W."/>
            <person name="Ilyukhin E."/>
        </authorList>
    </citation>
    <scope>NUCLEOTIDE SEQUENCE [LARGE SCALE GENOMIC DNA]</scope>
    <source>
        <strain evidence="9 10">M42-189</strain>
    </source>
</reference>
<dbReference type="PANTHER" id="PTHR33048:SF163">
    <property type="entry name" value="INTEGRAL MEMBRANE PROTEIN (AFU_ORTHOLOGUE AFUA_8G05510)"/>
    <property type="match status" value="1"/>
</dbReference>
<feature type="transmembrane region" description="Helical" evidence="7">
    <location>
        <begin position="27"/>
        <end position="48"/>
    </location>
</feature>
<name>A0ABR3RJY5_9PLEO</name>
<proteinExistence type="inferred from homology"/>
<evidence type="ECO:0000256" key="3">
    <source>
        <dbReference type="ARBA" id="ARBA00022989"/>
    </source>
</evidence>
<dbReference type="InterPro" id="IPR049326">
    <property type="entry name" value="Rhodopsin_dom_fungi"/>
</dbReference>
<protein>
    <recommendedName>
        <fullName evidence="8">Rhodopsin domain-containing protein</fullName>
    </recommendedName>
</protein>
<feature type="domain" description="Rhodopsin" evidence="8">
    <location>
        <begin position="44"/>
        <end position="288"/>
    </location>
</feature>
<feature type="transmembrane region" description="Helical" evidence="7">
    <location>
        <begin position="105"/>
        <end position="130"/>
    </location>
</feature>
<evidence type="ECO:0000256" key="6">
    <source>
        <dbReference type="SAM" id="MobiDB-lite"/>
    </source>
</evidence>
<accession>A0ABR3RJY5</accession>
<evidence type="ECO:0000313" key="9">
    <source>
        <dbReference type="EMBL" id="KAL1604764.1"/>
    </source>
</evidence>
<dbReference type="Proteomes" id="UP001521785">
    <property type="component" value="Unassembled WGS sequence"/>
</dbReference>
<dbReference type="PANTHER" id="PTHR33048">
    <property type="entry name" value="PTH11-LIKE INTEGRAL MEMBRANE PROTEIN (AFU_ORTHOLOGUE AFUA_5G11245)"/>
    <property type="match status" value="1"/>
</dbReference>
<evidence type="ECO:0000256" key="7">
    <source>
        <dbReference type="SAM" id="Phobius"/>
    </source>
</evidence>
<keyword evidence="3 7" id="KW-1133">Transmembrane helix</keyword>
<feature type="compositionally biased region" description="Polar residues" evidence="6">
    <location>
        <begin position="307"/>
        <end position="324"/>
    </location>
</feature>
<feature type="transmembrane region" description="Helical" evidence="7">
    <location>
        <begin position="142"/>
        <end position="165"/>
    </location>
</feature>
<dbReference type="InterPro" id="IPR052337">
    <property type="entry name" value="SAT4-like"/>
</dbReference>
<gene>
    <name evidence="9" type="ORF">SLS60_004304</name>
</gene>
<comment type="similarity">
    <text evidence="5">Belongs to the SAT4 family.</text>
</comment>
<comment type="caution">
    <text evidence="9">The sequence shown here is derived from an EMBL/GenBank/DDBJ whole genome shotgun (WGS) entry which is preliminary data.</text>
</comment>
<sequence length="379" mass="42497">MSNTGHTTGPSNTEDPDFQWPNRGWELIADAIAMTTLCTLVAIWRVVVRFRVNPWLGLSDWLMIGGVILNFLSCIPYAILAVKGGQGRLMADPWWTDMAHTSNELHIIFISQCLNVYAMFLVKASICAYLMALNFGPSYRILIWISVIIVVLCNFIMMLILHFAFCRPYYSRWDFSVHQECWPAAVSEGTAYAQIAANVITDLIYAAAPIVYLNRVQLSKQTQWGVRIVFLLALVGTALSIAKIPITYRFLRTKETMWDAIDLSICSINEVAVGIVIANLPPLRKTINNIMAKILPAKFANSLGMTTRKQQSQSNPIASVYSTKGHTKLDNSADDESERYMLELEDRKASGSGIVKTTHVTIQDDAWSNHQPRSSRDNV</sequence>
<evidence type="ECO:0000256" key="2">
    <source>
        <dbReference type="ARBA" id="ARBA00022692"/>
    </source>
</evidence>
<evidence type="ECO:0000313" key="10">
    <source>
        <dbReference type="Proteomes" id="UP001521785"/>
    </source>
</evidence>
<keyword evidence="4 7" id="KW-0472">Membrane</keyword>
<keyword evidence="2 7" id="KW-0812">Transmembrane</keyword>
<feature type="transmembrane region" description="Helical" evidence="7">
    <location>
        <begin position="224"/>
        <end position="248"/>
    </location>
</feature>
<dbReference type="Pfam" id="PF20684">
    <property type="entry name" value="Fung_rhodopsin"/>
    <property type="match status" value="1"/>
</dbReference>